<reference evidence="1" key="1">
    <citation type="submission" date="2021-01" db="EMBL/GenBank/DDBJ databases">
        <title>Adiantum capillus-veneris genome.</title>
        <authorList>
            <person name="Fang Y."/>
            <person name="Liao Q."/>
        </authorList>
    </citation>
    <scope>NUCLEOTIDE SEQUENCE</scope>
    <source>
        <strain evidence="1">H3</strain>
        <tissue evidence="1">Leaf</tissue>
    </source>
</reference>
<dbReference type="AlphaFoldDB" id="A0A9D4ZS73"/>
<organism evidence="1 2">
    <name type="scientific">Adiantum capillus-veneris</name>
    <name type="common">Maidenhair fern</name>
    <dbReference type="NCBI Taxonomy" id="13818"/>
    <lineage>
        <taxon>Eukaryota</taxon>
        <taxon>Viridiplantae</taxon>
        <taxon>Streptophyta</taxon>
        <taxon>Embryophyta</taxon>
        <taxon>Tracheophyta</taxon>
        <taxon>Polypodiopsida</taxon>
        <taxon>Polypodiidae</taxon>
        <taxon>Polypodiales</taxon>
        <taxon>Pteridineae</taxon>
        <taxon>Pteridaceae</taxon>
        <taxon>Vittarioideae</taxon>
        <taxon>Adiantum</taxon>
    </lineage>
</organism>
<evidence type="ECO:0000313" key="2">
    <source>
        <dbReference type="Proteomes" id="UP000886520"/>
    </source>
</evidence>
<keyword evidence="2" id="KW-1185">Reference proteome</keyword>
<accession>A0A9D4ZS73</accession>
<dbReference type="EMBL" id="JABFUD020000002">
    <property type="protein sequence ID" value="KAI5083350.1"/>
    <property type="molecule type" value="Genomic_DNA"/>
</dbReference>
<name>A0A9D4ZS73_ADICA</name>
<sequence>MKQEDANAELSLNSKLVFELRQELGMHKPDKEDEEETLAWRRNLLCIQTCNRLTHTCLSNLNNLINWTTYVRKWIVNE</sequence>
<evidence type="ECO:0000313" key="1">
    <source>
        <dbReference type="EMBL" id="KAI5083350.1"/>
    </source>
</evidence>
<proteinExistence type="predicted"/>
<gene>
    <name evidence="1" type="ORF">GOP47_0003093</name>
</gene>
<dbReference type="Proteomes" id="UP000886520">
    <property type="component" value="Chromosome 3"/>
</dbReference>
<protein>
    <submittedName>
        <fullName evidence="1">Uncharacterized protein</fullName>
    </submittedName>
</protein>
<comment type="caution">
    <text evidence="1">The sequence shown here is derived from an EMBL/GenBank/DDBJ whole genome shotgun (WGS) entry which is preliminary data.</text>
</comment>